<gene>
    <name evidence="2" type="ORF">SAMN05443633_106157</name>
</gene>
<dbReference type="STRING" id="1416778.SAMN05443633_106157"/>
<keyword evidence="3" id="KW-1185">Reference proteome</keyword>
<evidence type="ECO:0008006" key="4">
    <source>
        <dbReference type="Google" id="ProtNLM"/>
    </source>
</evidence>
<dbReference type="Proteomes" id="UP000184518">
    <property type="component" value="Unassembled WGS sequence"/>
</dbReference>
<name>A0A1M5EAW4_9FLAO</name>
<evidence type="ECO:0000313" key="3">
    <source>
        <dbReference type="Proteomes" id="UP000184518"/>
    </source>
</evidence>
<reference evidence="3" key="1">
    <citation type="submission" date="2016-11" db="EMBL/GenBank/DDBJ databases">
        <authorList>
            <person name="Varghese N."/>
            <person name="Submissions S."/>
        </authorList>
    </citation>
    <scope>NUCLEOTIDE SEQUENCE [LARGE SCALE GENOMIC DNA]</scope>
    <source>
        <strain evidence="3">DSM 27619</strain>
    </source>
</reference>
<dbReference type="AlphaFoldDB" id="A0A1M5EAW4"/>
<dbReference type="RefSeq" id="WP_072958458.1">
    <property type="nucleotide sequence ID" value="NZ_FQUT01000006.1"/>
</dbReference>
<feature type="chain" id="PRO_5012815893" description="Secreted protein" evidence="1">
    <location>
        <begin position="23"/>
        <end position="143"/>
    </location>
</feature>
<evidence type="ECO:0000256" key="1">
    <source>
        <dbReference type="SAM" id="SignalP"/>
    </source>
</evidence>
<protein>
    <recommendedName>
        <fullName evidence="4">Secreted protein</fullName>
    </recommendedName>
</protein>
<accession>A0A1M5EAW4</accession>
<sequence length="143" mass="16501">MEKLHKYCLSVLLVIICSNISAQITNGNVEGEDCKQLYELYNQFLNHDCEDSQQFCVKENPRNNFAINQKQNAIDLIGKIFSGKKCDYSYKNKSGVGFSEKEKHNQLLKNYEKNSGKNLFAVILYFKTKVSKVRNKDYLDLIG</sequence>
<keyword evidence="1" id="KW-0732">Signal</keyword>
<dbReference type="EMBL" id="FQUT01000006">
    <property type="protein sequence ID" value="SHF76368.1"/>
    <property type="molecule type" value="Genomic_DNA"/>
</dbReference>
<dbReference type="OrthoDB" id="935812at2"/>
<feature type="signal peptide" evidence="1">
    <location>
        <begin position="1"/>
        <end position="22"/>
    </location>
</feature>
<organism evidence="2 3">
    <name type="scientific">Chryseobacterium arachidis</name>
    <dbReference type="NCBI Taxonomy" id="1416778"/>
    <lineage>
        <taxon>Bacteria</taxon>
        <taxon>Pseudomonadati</taxon>
        <taxon>Bacteroidota</taxon>
        <taxon>Flavobacteriia</taxon>
        <taxon>Flavobacteriales</taxon>
        <taxon>Weeksellaceae</taxon>
        <taxon>Chryseobacterium group</taxon>
        <taxon>Chryseobacterium</taxon>
    </lineage>
</organism>
<evidence type="ECO:0000313" key="2">
    <source>
        <dbReference type="EMBL" id="SHF76368.1"/>
    </source>
</evidence>
<proteinExistence type="predicted"/>